<dbReference type="Pfam" id="PF03114">
    <property type="entry name" value="BAR"/>
    <property type="match status" value="1"/>
</dbReference>
<comment type="caution">
    <text evidence="5">The sequence shown here is derived from an EMBL/GenBank/DDBJ whole genome shotgun (WGS) entry which is preliminary data.</text>
</comment>
<dbReference type="SUPFAM" id="SSF52540">
    <property type="entry name" value="P-loop containing nucleoside triphosphate hydrolases"/>
    <property type="match status" value="1"/>
</dbReference>
<dbReference type="InterPro" id="IPR027267">
    <property type="entry name" value="AH/BAR_dom_sf"/>
</dbReference>
<evidence type="ECO:0000259" key="4">
    <source>
        <dbReference type="Pfam" id="PF03114"/>
    </source>
</evidence>
<feature type="compositionally biased region" description="Basic and acidic residues" evidence="3">
    <location>
        <begin position="130"/>
        <end position="143"/>
    </location>
</feature>
<organism evidence="5 6">
    <name type="scientific">Hevea brasiliensis</name>
    <name type="common">Para rubber tree</name>
    <name type="synonym">Siphonia brasiliensis</name>
    <dbReference type="NCBI Taxonomy" id="3981"/>
    <lineage>
        <taxon>Eukaryota</taxon>
        <taxon>Viridiplantae</taxon>
        <taxon>Streptophyta</taxon>
        <taxon>Embryophyta</taxon>
        <taxon>Tracheophyta</taxon>
        <taxon>Spermatophyta</taxon>
        <taxon>Magnoliopsida</taxon>
        <taxon>eudicotyledons</taxon>
        <taxon>Gunneridae</taxon>
        <taxon>Pentapetalae</taxon>
        <taxon>rosids</taxon>
        <taxon>fabids</taxon>
        <taxon>Malpighiales</taxon>
        <taxon>Euphorbiaceae</taxon>
        <taxon>Crotonoideae</taxon>
        <taxon>Micrandreae</taxon>
        <taxon>Hevea</taxon>
    </lineage>
</organism>
<evidence type="ECO:0000256" key="3">
    <source>
        <dbReference type="SAM" id="MobiDB-lite"/>
    </source>
</evidence>
<dbReference type="CDD" id="cd07307">
    <property type="entry name" value="BAR"/>
    <property type="match status" value="1"/>
</dbReference>
<comment type="subcellular location">
    <subcellularLocation>
        <location evidence="1">Plastid</location>
        <location evidence="1">Chloroplast</location>
    </subcellularLocation>
</comment>
<dbReference type="Gene3D" id="3.40.50.300">
    <property type="entry name" value="P-loop containing nucleotide triphosphate hydrolases"/>
    <property type="match status" value="1"/>
</dbReference>
<evidence type="ECO:0000256" key="2">
    <source>
        <dbReference type="ARBA" id="ARBA00006997"/>
    </source>
</evidence>
<dbReference type="Proteomes" id="UP000467840">
    <property type="component" value="Chromosome 11"/>
</dbReference>
<dbReference type="Pfam" id="PF01202">
    <property type="entry name" value="SKI"/>
    <property type="match status" value="1"/>
</dbReference>
<gene>
    <name evidence="5" type="ORF">GH714_032249</name>
</gene>
<feature type="compositionally biased region" description="Basic and acidic residues" evidence="3">
    <location>
        <begin position="1"/>
        <end position="12"/>
    </location>
</feature>
<dbReference type="GO" id="GO:0009507">
    <property type="term" value="C:chloroplast"/>
    <property type="evidence" value="ECO:0007669"/>
    <property type="project" value="UniProtKB-SubCell"/>
</dbReference>
<dbReference type="AlphaFoldDB" id="A0A6A6NDY7"/>
<dbReference type="PRINTS" id="PR01100">
    <property type="entry name" value="SHIKIMTKNASE"/>
</dbReference>
<dbReference type="PANTHER" id="PTHR34119">
    <property type="entry name" value="HYDROXYPROLINE-RICH GLYCOPROTEIN-LIKE"/>
    <property type="match status" value="1"/>
</dbReference>
<feature type="region of interest" description="Disordered" evidence="3">
    <location>
        <begin position="376"/>
        <end position="398"/>
    </location>
</feature>
<dbReference type="InterPro" id="IPR037488">
    <property type="entry name" value="At2g33490-like"/>
</dbReference>
<evidence type="ECO:0000313" key="5">
    <source>
        <dbReference type="EMBL" id="KAF2322939.1"/>
    </source>
</evidence>
<feature type="compositionally biased region" description="Basic and acidic residues" evidence="3">
    <location>
        <begin position="58"/>
        <end position="80"/>
    </location>
</feature>
<feature type="domain" description="BAR" evidence="4">
    <location>
        <begin position="198"/>
        <end position="360"/>
    </location>
</feature>
<dbReference type="EMBL" id="JAAGAX010000002">
    <property type="protein sequence ID" value="KAF2322939.1"/>
    <property type="molecule type" value="Genomic_DNA"/>
</dbReference>
<dbReference type="InterPro" id="IPR004148">
    <property type="entry name" value="BAR_dom"/>
</dbReference>
<feature type="compositionally biased region" description="Basic and acidic residues" evidence="3">
    <location>
        <begin position="20"/>
        <end position="32"/>
    </location>
</feature>
<feature type="region of interest" description="Disordered" evidence="3">
    <location>
        <begin position="123"/>
        <end position="171"/>
    </location>
</feature>
<keyword evidence="6" id="KW-1185">Reference proteome</keyword>
<evidence type="ECO:0000313" key="6">
    <source>
        <dbReference type="Proteomes" id="UP000467840"/>
    </source>
</evidence>
<dbReference type="FunFam" id="3.40.50.300:FF:001033">
    <property type="entry name" value="Shikimate kinase 2, chloroplastic"/>
    <property type="match status" value="1"/>
</dbReference>
<accession>A0A6A6NDY7</accession>
<dbReference type="SUPFAM" id="SSF103657">
    <property type="entry name" value="BAR/IMD domain-like"/>
    <property type="match status" value="1"/>
</dbReference>
<dbReference type="InterPro" id="IPR031322">
    <property type="entry name" value="Shikimate/glucono_kinase"/>
</dbReference>
<dbReference type="Gene3D" id="1.20.1270.60">
    <property type="entry name" value="Arfaptin homology (AH) domain/BAR domain"/>
    <property type="match status" value="1"/>
</dbReference>
<feature type="region of interest" description="Disordered" evidence="3">
    <location>
        <begin position="1"/>
        <end position="91"/>
    </location>
</feature>
<dbReference type="InterPro" id="IPR000623">
    <property type="entry name" value="Shikimate_kinase/TSH1"/>
</dbReference>
<dbReference type="PANTHER" id="PTHR34119:SF19">
    <property type="entry name" value="HYDROXYPROLINE-RICH GLYCOPROTEIN FAMILY PROTEIN"/>
    <property type="match status" value="1"/>
</dbReference>
<proteinExistence type="inferred from homology"/>
<evidence type="ECO:0000256" key="1">
    <source>
        <dbReference type="ARBA" id="ARBA00004229"/>
    </source>
</evidence>
<feature type="compositionally biased region" description="Acidic residues" evidence="3">
    <location>
        <begin position="378"/>
        <end position="392"/>
    </location>
</feature>
<protein>
    <recommendedName>
        <fullName evidence="4">BAR domain-containing protein</fullName>
    </recommendedName>
</protein>
<sequence length="836" mass="92025">MTSEDGSRDGGFLKRVIGSNEKEKDVERELQPGHHGRKSSVSSSPRKDLISVSRFKQSHVETMDKDAPKEKKSLNKDREASNNNEDEYIRPSNAEECAASILFSPGSPSFRVYCVNDFPYEDNGEEEGEENKSKNTGTDKKGSETLPAKRGRKGRGFRSAMHMGGSTRGLRSDMQDMRNCYDSLLSAAAATANSAYEFSESLREMGSCLLEKTALHDDEESGRVLLMLGKVQFELQKLVDSYRSHIFLTITNPSESLLNELRTVEDMKRQCDEKRNVYEYMTAQQKEKGKSKSGKSESFTLQQLQTAHDEYNEDATLCVFRLKSLKQGQSRSLLTQAARHHAAQLNFFRKGLKSLEAVDQLVKIVTDQQHIDYQFCGSEDDGREDDENGDDTNDGRELSFDYRTNKQGLDVFSASRNSMEVEYVDMPFPQASVTESTEPALSASGPISSNELPKQVSGVLPRVIIPQTTSPKVSPTASPPLASSPRISELHELPRPPGNLASKPAKSSIIVGHSAPLVRNLEHSGASKIPSTMTNYASPLPIPPFVVPRSFSIPSSSQRAMTIHVSKSVESLHVPEKAEEVDDYPPLTQSIANIKQASATPELVPHSGQIRVSKVAVDEPSLTVKKKAADISSDLKGTSIFLVGMKSSMKTSLGKLLADALRYYYFDSDSLVEEAAGGASAAKSFRETDEKGFRESETEVLKQLSSMGRLVVCAGDGAVQSSTNLALLRHGISLWVDVPLEMVAREMSEDNSQLPASEMVSGDHLEVLTQLVATYEEMRGGYATADATISLQKVASMLGYDELDSVTTEDMTLEVLKEIEKLTRVKKMMEEAARPF</sequence>
<reference evidence="5 6" key="1">
    <citation type="journal article" date="2020" name="Mol. Plant">
        <title>The Chromosome-Based Rubber Tree Genome Provides New Insights into Spurge Genome Evolution and Rubber Biosynthesis.</title>
        <authorList>
            <person name="Liu J."/>
            <person name="Shi C."/>
            <person name="Shi C.C."/>
            <person name="Li W."/>
            <person name="Zhang Q.J."/>
            <person name="Zhang Y."/>
            <person name="Li K."/>
            <person name="Lu H.F."/>
            <person name="Shi C."/>
            <person name="Zhu S.T."/>
            <person name="Xiao Z.Y."/>
            <person name="Nan H."/>
            <person name="Yue Y."/>
            <person name="Zhu X.G."/>
            <person name="Wu Y."/>
            <person name="Hong X.N."/>
            <person name="Fan G.Y."/>
            <person name="Tong Y."/>
            <person name="Zhang D."/>
            <person name="Mao C.L."/>
            <person name="Liu Y.L."/>
            <person name="Hao S.J."/>
            <person name="Liu W.Q."/>
            <person name="Lv M.Q."/>
            <person name="Zhang H.B."/>
            <person name="Liu Y."/>
            <person name="Hu-Tang G.R."/>
            <person name="Wang J.P."/>
            <person name="Wang J.H."/>
            <person name="Sun Y.H."/>
            <person name="Ni S.B."/>
            <person name="Chen W.B."/>
            <person name="Zhang X.C."/>
            <person name="Jiao Y.N."/>
            <person name="Eichler E.E."/>
            <person name="Li G.H."/>
            <person name="Liu X."/>
            <person name="Gao L.Z."/>
        </authorList>
    </citation>
    <scope>NUCLEOTIDE SEQUENCE [LARGE SCALE GENOMIC DNA]</scope>
    <source>
        <strain evidence="6">cv. GT1</strain>
        <tissue evidence="5">Leaf</tissue>
    </source>
</reference>
<dbReference type="HAMAP" id="MF_00109">
    <property type="entry name" value="Shikimate_kinase"/>
    <property type="match status" value="1"/>
</dbReference>
<dbReference type="InterPro" id="IPR027417">
    <property type="entry name" value="P-loop_NTPase"/>
</dbReference>
<comment type="similarity">
    <text evidence="2">Belongs to the shikimate kinase family.</text>
</comment>
<name>A0A6A6NDY7_HEVBR</name>